<evidence type="ECO:0000256" key="2">
    <source>
        <dbReference type="ARBA" id="ARBA00022741"/>
    </source>
</evidence>
<dbReference type="EMBL" id="BNAT01000005">
    <property type="protein sequence ID" value="GHH85424.1"/>
    <property type="molecule type" value="Genomic_DNA"/>
</dbReference>
<dbReference type="GO" id="GO:0005524">
    <property type="term" value="F:ATP binding"/>
    <property type="evidence" value="ECO:0007669"/>
    <property type="project" value="UniProtKB-KW"/>
</dbReference>
<dbReference type="InterPro" id="IPR027417">
    <property type="entry name" value="P-loop_NTPase"/>
</dbReference>
<dbReference type="PANTHER" id="PTHR23073">
    <property type="entry name" value="26S PROTEASOME REGULATORY SUBUNIT"/>
    <property type="match status" value="1"/>
</dbReference>
<dbReference type="Gene3D" id="3.40.50.300">
    <property type="entry name" value="P-loop containing nucleotide triphosphate hydrolases"/>
    <property type="match status" value="1"/>
</dbReference>
<feature type="domain" description="AAA+ ATPase" evidence="4">
    <location>
        <begin position="415"/>
        <end position="549"/>
    </location>
</feature>
<organism evidence="5 6">
    <name type="scientific">Streptomyces capitiformicae</name>
    <dbReference type="NCBI Taxonomy" id="2014920"/>
    <lineage>
        <taxon>Bacteria</taxon>
        <taxon>Bacillati</taxon>
        <taxon>Actinomycetota</taxon>
        <taxon>Actinomycetes</taxon>
        <taxon>Kitasatosporales</taxon>
        <taxon>Streptomycetaceae</taxon>
        <taxon>Streptomyces</taxon>
    </lineage>
</organism>
<dbReference type="InterPro" id="IPR003593">
    <property type="entry name" value="AAA+_ATPase"/>
</dbReference>
<evidence type="ECO:0000313" key="5">
    <source>
        <dbReference type="EMBL" id="GHH85424.1"/>
    </source>
</evidence>
<comment type="similarity">
    <text evidence="1">Belongs to the AAA ATPase family.</text>
</comment>
<keyword evidence="6" id="KW-1185">Reference proteome</keyword>
<proteinExistence type="inferred from homology"/>
<dbReference type="Pfam" id="PF00004">
    <property type="entry name" value="AAA"/>
    <property type="match status" value="1"/>
</dbReference>
<name>A0A919GJP8_9ACTN</name>
<evidence type="ECO:0000256" key="3">
    <source>
        <dbReference type="ARBA" id="ARBA00022840"/>
    </source>
</evidence>
<evidence type="ECO:0000313" key="6">
    <source>
        <dbReference type="Proteomes" id="UP000603227"/>
    </source>
</evidence>
<reference evidence="5" key="2">
    <citation type="submission" date="2020-09" db="EMBL/GenBank/DDBJ databases">
        <authorList>
            <person name="Sun Q."/>
            <person name="Zhou Y."/>
        </authorList>
    </citation>
    <scope>NUCLEOTIDE SEQUENCE</scope>
    <source>
        <strain evidence="5">CGMCC 4.7403</strain>
    </source>
</reference>
<dbReference type="RefSeq" id="WP_189781910.1">
    <property type="nucleotide sequence ID" value="NZ_BNAT01000005.1"/>
</dbReference>
<dbReference type="SUPFAM" id="SSF52540">
    <property type="entry name" value="P-loop containing nucleoside triphosphate hydrolases"/>
    <property type="match status" value="1"/>
</dbReference>
<keyword evidence="2" id="KW-0547">Nucleotide-binding</keyword>
<dbReference type="CDD" id="cd19481">
    <property type="entry name" value="RecA-like_protease"/>
    <property type="match status" value="1"/>
</dbReference>
<dbReference type="Pfam" id="PF22977">
    <property type="entry name" value="WHD"/>
    <property type="match status" value="1"/>
</dbReference>
<evidence type="ECO:0000256" key="1">
    <source>
        <dbReference type="ARBA" id="ARBA00006914"/>
    </source>
</evidence>
<accession>A0A919GJP8</accession>
<dbReference type="InterPro" id="IPR003959">
    <property type="entry name" value="ATPase_AAA_core"/>
</dbReference>
<comment type="caution">
    <text evidence="5">The sequence shown here is derived from an EMBL/GenBank/DDBJ whole genome shotgun (WGS) entry which is preliminary data.</text>
</comment>
<dbReference type="InterPro" id="IPR050221">
    <property type="entry name" value="26S_Proteasome_ATPase"/>
</dbReference>
<sequence length="632" mass="68442">MDWLTANQRYLVAALDVLRLRLSGGDGLEDAARHRDDLRKAMPAPPALEDIEDGFELSDFERDLLLMCAGVALDTDFAHACAEAQNAPERTWATFGLGLAKLANPYWTALTPAGPLRRWHLVELTHPETPTVSALRIDERILHALTGVAYLDPRIQPLTVRLPEPGPLPVPLREAGEQVAAHWSRAESGCVLLYGRPVPDLRSAAVGACTEFHASPVCLRAADLPKAPEERDLLARLCERETVLNGTAWIIEVDDTVPDCSRLALDLADRLDVPTVVISREPIVGSGPRVEVGPARADDARAVWREALGPAAAGLSAWIDRVAGQFDLGLEAVDTAAAEALAAPEAGAALWDACRRLARPSLDGLAQGIEPRARWADLVLPDHQLRVLHELTAHVRHRVTVLEDWGFAARTGRGLGTAALFSGPSGTGKTLAAEVIAGELRLDLYRVDLSQVVSKYIGETEKNLRGVFDAAEAGGAVLLFDEADALFGKRSEVKDSHDRYANIEVGYLLQRIEAYRGLAVLTTNLKDTLDPAFLRRLRFAVHFPFPDASARAEIWRRAFPPETPTDGLDPAALAQLSVPGGTISTIALSAAYLAADSGEPVRMHHLLAAARTEYAKLERPLTTTEVTGWTTT</sequence>
<reference evidence="5" key="1">
    <citation type="journal article" date="2014" name="Int. J. Syst. Evol. Microbiol.">
        <title>Complete genome sequence of Corynebacterium casei LMG S-19264T (=DSM 44701T), isolated from a smear-ripened cheese.</title>
        <authorList>
            <consortium name="US DOE Joint Genome Institute (JGI-PGF)"/>
            <person name="Walter F."/>
            <person name="Albersmeier A."/>
            <person name="Kalinowski J."/>
            <person name="Ruckert C."/>
        </authorList>
    </citation>
    <scope>NUCLEOTIDE SEQUENCE</scope>
    <source>
        <strain evidence="5">CGMCC 4.7403</strain>
    </source>
</reference>
<dbReference type="GO" id="GO:0016887">
    <property type="term" value="F:ATP hydrolysis activity"/>
    <property type="evidence" value="ECO:0007669"/>
    <property type="project" value="InterPro"/>
</dbReference>
<evidence type="ECO:0000259" key="4">
    <source>
        <dbReference type="SMART" id="SM00382"/>
    </source>
</evidence>
<dbReference type="Proteomes" id="UP000603227">
    <property type="component" value="Unassembled WGS sequence"/>
</dbReference>
<gene>
    <name evidence="5" type="ORF">GCM10017771_18230</name>
</gene>
<protein>
    <submittedName>
        <fullName evidence="5">ATPase</fullName>
    </submittedName>
</protein>
<dbReference type="AlphaFoldDB" id="A0A919GJP8"/>
<dbReference type="SMART" id="SM00382">
    <property type="entry name" value="AAA"/>
    <property type="match status" value="1"/>
</dbReference>
<keyword evidence="3" id="KW-0067">ATP-binding</keyword>
<dbReference type="InterPro" id="IPR054472">
    <property type="entry name" value="WHD"/>
</dbReference>